<dbReference type="PANTHER" id="PTHR43796">
    <property type="entry name" value="CARBOXYNORSPERMIDINE SYNTHASE"/>
    <property type="match status" value="1"/>
</dbReference>
<protein>
    <submittedName>
        <fullName evidence="2">Saccharopine dehydrogenase-related protein</fullName>
    </submittedName>
</protein>
<feature type="domain" description="Saccharopine dehydrogenase NADP binding" evidence="1">
    <location>
        <begin position="9"/>
        <end position="132"/>
    </location>
</feature>
<organism evidence="2 3">
    <name type="scientific">Phormidesmis priestleyi Ana</name>
    <dbReference type="NCBI Taxonomy" id="1666911"/>
    <lineage>
        <taxon>Bacteria</taxon>
        <taxon>Bacillati</taxon>
        <taxon>Cyanobacteriota</taxon>
        <taxon>Cyanophyceae</taxon>
        <taxon>Leptolyngbyales</taxon>
        <taxon>Leptolyngbyaceae</taxon>
        <taxon>Phormidesmis</taxon>
    </lineage>
</organism>
<dbReference type="STRING" id="1666911.HLUCCA11_01430"/>
<dbReference type="PANTHER" id="PTHR43796:SF2">
    <property type="entry name" value="CARBOXYNORSPERMIDINE SYNTHASE"/>
    <property type="match status" value="1"/>
</dbReference>
<dbReference type="Gene3D" id="3.40.50.720">
    <property type="entry name" value="NAD(P)-binding Rossmann-like Domain"/>
    <property type="match status" value="1"/>
</dbReference>
<dbReference type="EMBL" id="LJZR01000001">
    <property type="protein sequence ID" value="KPQ37745.1"/>
    <property type="molecule type" value="Genomic_DNA"/>
</dbReference>
<dbReference type="AlphaFoldDB" id="A0A0P8BUI3"/>
<accession>A0A0P8BUI3</accession>
<reference evidence="2 3" key="1">
    <citation type="submission" date="2015-09" db="EMBL/GenBank/DDBJ databases">
        <title>Identification and resolution of microdiversity through metagenomic sequencing of parallel consortia.</title>
        <authorList>
            <person name="Nelson W.C."/>
            <person name="Romine M.F."/>
            <person name="Lindemann S.R."/>
        </authorList>
    </citation>
    <scope>NUCLEOTIDE SEQUENCE [LARGE SCALE GENOMIC DNA]</scope>
    <source>
        <strain evidence="2">Ana</strain>
    </source>
</reference>
<name>A0A0P8BUI3_9CYAN</name>
<comment type="caution">
    <text evidence="2">The sequence shown here is derived from an EMBL/GenBank/DDBJ whole genome shotgun (WGS) entry which is preliminary data.</text>
</comment>
<dbReference type="Proteomes" id="UP000050465">
    <property type="component" value="Unassembled WGS sequence"/>
</dbReference>
<dbReference type="InterPro" id="IPR036291">
    <property type="entry name" value="NAD(P)-bd_dom_sf"/>
</dbReference>
<evidence type="ECO:0000313" key="3">
    <source>
        <dbReference type="Proteomes" id="UP000050465"/>
    </source>
</evidence>
<dbReference type="PATRIC" id="fig|1666911.3.peg.2689"/>
<gene>
    <name evidence="2" type="ORF">HLUCCA11_01430</name>
</gene>
<dbReference type="Pfam" id="PF03435">
    <property type="entry name" value="Sacchrp_dh_NADP"/>
    <property type="match status" value="1"/>
</dbReference>
<dbReference type="InterPro" id="IPR005097">
    <property type="entry name" value="Sacchrp_dh_NADP-bd"/>
</dbReference>
<dbReference type="SUPFAM" id="SSF51735">
    <property type="entry name" value="NAD(P)-binding Rossmann-fold domains"/>
    <property type="match status" value="1"/>
</dbReference>
<evidence type="ECO:0000259" key="1">
    <source>
        <dbReference type="Pfam" id="PF03435"/>
    </source>
</evidence>
<dbReference type="Gene3D" id="3.30.360.10">
    <property type="entry name" value="Dihydrodipicolinate Reductase, domain 2"/>
    <property type="match status" value="1"/>
</dbReference>
<evidence type="ECO:0000313" key="2">
    <source>
        <dbReference type="EMBL" id="KPQ37745.1"/>
    </source>
</evidence>
<sequence>MADKPLDKVLIIGGGGRIGRSVAADVLRYTAAEVTVTGRAAVAAFELGRRQYYEPLNLEPLNSVSEMAVERAIAQHDLVIHCAGPFRSRNHHVLQSCIAQKTPYIDVADSPDYVNQALSYRAAAQAAGVTAVISTGIFPGISGSMVRQGIEQLERAQSVHLSYLVAGSGGAGLTVMRTTFIELQTPFMSKIKGKWRAIAPYSQREVIDFPRYGKGGVYWFNTVEALTVADTFPQLETIVTKFGSVPDYYNRLTWLMARAPRPLLKNPKVIEALSRISYRMTEVTDRRTGVGIAMRISIEGTKDDQPVTYLSTFDHEDTAFCAGCGTGAIAQLILSNRLNKPGVWPVEQALSTALFEETLAQRKLVVKRVS</sequence>
<proteinExistence type="predicted"/>